<dbReference type="PRINTS" id="PR00853">
    <property type="entry name" value="XPGRADSUPER"/>
</dbReference>
<comment type="function">
    <text evidence="13">Putative 5'-&gt;3' double-stranded DNA exonuclease which may also contain a cryptic 3'-&gt;5' double-stranded DNA exonuclease activity. May be involved in DNA mismatch repair (MMR).</text>
</comment>
<dbReference type="EMBL" id="CABITT030000001">
    <property type="protein sequence ID" value="VVA91735.1"/>
    <property type="molecule type" value="Genomic_DNA"/>
</dbReference>
<dbReference type="FunFam" id="3.40.50.1010:FF:000002">
    <property type="entry name" value="Exonuclease 1, putative"/>
    <property type="match status" value="1"/>
</dbReference>
<evidence type="ECO:0000256" key="1">
    <source>
        <dbReference type="ARBA" id="ARBA00004123"/>
    </source>
</evidence>
<dbReference type="CDD" id="cd09857">
    <property type="entry name" value="PIN_EXO1"/>
    <property type="match status" value="1"/>
</dbReference>
<evidence type="ECO:0000256" key="4">
    <source>
        <dbReference type="ARBA" id="ARBA00022722"/>
    </source>
</evidence>
<dbReference type="Proteomes" id="UP000489600">
    <property type="component" value="Unassembled WGS sequence"/>
</dbReference>
<proteinExistence type="inferred from homology"/>
<dbReference type="GO" id="GO:0005634">
    <property type="term" value="C:nucleus"/>
    <property type="evidence" value="ECO:0007669"/>
    <property type="project" value="UniProtKB-SubCell"/>
</dbReference>
<feature type="compositionally biased region" description="Basic and acidic residues" evidence="15">
    <location>
        <begin position="500"/>
        <end position="522"/>
    </location>
</feature>
<evidence type="ECO:0000256" key="3">
    <source>
        <dbReference type="ARBA" id="ARBA00020324"/>
    </source>
</evidence>
<comment type="subcellular location">
    <subcellularLocation>
        <location evidence="1 14">Nucleus</location>
    </subcellularLocation>
</comment>
<comment type="cofactor">
    <cofactor evidence="14">
        <name>Mg(2+)</name>
        <dbReference type="ChEBI" id="CHEBI:18420"/>
    </cofactor>
    <text evidence="14">Binds 2 magnesium ions per subunit. They probably participate in the reaction catalyzed by the enzyme. May bind an additional third magnesium ion after substrate binding.</text>
</comment>
<keyword evidence="12 14" id="KW-0539">Nucleus</keyword>
<evidence type="ECO:0000256" key="9">
    <source>
        <dbReference type="ARBA" id="ARBA00022842"/>
    </source>
</evidence>
<dbReference type="Pfam" id="PF00752">
    <property type="entry name" value="XPG_N"/>
    <property type="match status" value="1"/>
</dbReference>
<evidence type="ECO:0000313" key="18">
    <source>
        <dbReference type="EMBL" id="VVA91735.1"/>
    </source>
</evidence>
<keyword evidence="7 14" id="KW-0228">DNA excision</keyword>
<evidence type="ECO:0000256" key="13">
    <source>
        <dbReference type="ARBA" id="ARBA00060210"/>
    </source>
</evidence>
<dbReference type="SMART" id="SM00485">
    <property type="entry name" value="XPGN"/>
    <property type="match status" value="1"/>
</dbReference>
<dbReference type="GO" id="GO:0017108">
    <property type="term" value="F:5'-flap endonuclease activity"/>
    <property type="evidence" value="ECO:0007669"/>
    <property type="project" value="TreeGrafter"/>
</dbReference>
<dbReference type="SMART" id="SM00279">
    <property type="entry name" value="HhH2"/>
    <property type="match status" value="1"/>
</dbReference>
<keyword evidence="19" id="KW-1185">Reference proteome</keyword>
<dbReference type="InterPro" id="IPR029060">
    <property type="entry name" value="PIN-like_dom_sf"/>
</dbReference>
<dbReference type="Pfam" id="PF00867">
    <property type="entry name" value="XPG_I"/>
    <property type="match status" value="1"/>
</dbReference>
<dbReference type="InterPro" id="IPR019974">
    <property type="entry name" value="XPG_CS"/>
</dbReference>
<dbReference type="InterPro" id="IPR008918">
    <property type="entry name" value="HhH2"/>
</dbReference>
<evidence type="ECO:0000256" key="7">
    <source>
        <dbReference type="ARBA" id="ARBA00022769"/>
    </source>
</evidence>
<dbReference type="InterPro" id="IPR006084">
    <property type="entry name" value="XPG/Rad2"/>
</dbReference>
<feature type="domain" description="XPG N-terminal" evidence="17">
    <location>
        <begin position="1"/>
        <end position="102"/>
    </location>
</feature>
<evidence type="ECO:0000259" key="17">
    <source>
        <dbReference type="SMART" id="SM00485"/>
    </source>
</evidence>
<protein>
    <recommendedName>
        <fullName evidence="3 14">Exonuclease 1</fullName>
        <ecNumber evidence="14">3.1.-.-</ecNumber>
    </recommendedName>
</protein>
<dbReference type="SUPFAM" id="SSF47807">
    <property type="entry name" value="5' to 3' exonuclease, C-terminal subdomain"/>
    <property type="match status" value="1"/>
</dbReference>
<organism evidence="18 19">
    <name type="scientific">Arabis nemorensis</name>
    <dbReference type="NCBI Taxonomy" id="586526"/>
    <lineage>
        <taxon>Eukaryota</taxon>
        <taxon>Viridiplantae</taxon>
        <taxon>Streptophyta</taxon>
        <taxon>Embryophyta</taxon>
        <taxon>Tracheophyta</taxon>
        <taxon>Spermatophyta</taxon>
        <taxon>Magnoliopsida</taxon>
        <taxon>eudicotyledons</taxon>
        <taxon>Gunneridae</taxon>
        <taxon>Pentapetalae</taxon>
        <taxon>rosids</taxon>
        <taxon>malvids</taxon>
        <taxon>Brassicales</taxon>
        <taxon>Brassicaceae</taxon>
        <taxon>Arabideae</taxon>
        <taxon>Arabis</taxon>
    </lineage>
</organism>
<dbReference type="EC" id="3.1.-.-" evidence="14"/>
<keyword evidence="10 14" id="KW-0267">Excision nuclease</keyword>
<dbReference type="GO" id="GO:0003677">
    <property type="term" value="F:DNA binding"/>
    <property type="evidence" value="ECO:0007669"/>
    <property type="project" value="UniProtKB-UniRule"/>
</dbReference>
<evidence type="ECO:0000256" key="10">
    <source>
        <dbReference type="ARBA" id="ARBA00022881"/>
    </source>
</evidence>
<dbReference type="InterPro" id="IPR006085">
    <property type="entry name" value="XPG_DNA_repair_N"/>
</dbReference>
<keyword evidence="5 14" id="KW-0479">Metal-binding</keyword>
<dbReference type="GO" id="GO:0046872">
    <property type="term" value="F:metal ion binding"/>
    <property type="evidence" value="ECO:0007669"/>
    <property type="project" value="UniProtKB-UniRule"/>
</dbReference>
<dbReference type="CDD" id="cd09901">
    <property type="entry name" value="H3TH_FEN1-like"/>
    <property type="match status" value="1"/>
</dbReference>
<dbReference type="GO" id="GO:0035312">
    <property type="term" value="F:5'-3' DNA exonuclease activity"/>
    <property type="evidence" value="ECO:0007669"/>
    <property type="project" value="UniProtKB-UniRule"/>
</dbReference>
<gene>
    <name evidence="18" type="ORF">ANE_LOCUS2180</name>
</gene>
<keyword evidence="14" id="KW-0269">Exonuclease</keyword>
<evidence type="ECO:0000256" key="6">
    <source>
        <dbReference type="ARBA" id="ARBA00022763"/>
    </source>
</evidence>
<keyword evidence="14" id="KW-0238">DNA-binding</keyword>
<dbReference type="SUPFAM" id="SSF88723">
    <property type="entry name" value="PIN domain-like"/>
    <property type="match status" value="1"/>
</dbReference>
<evidence type="ECO:0000256" key="8">
    <source>
        <dbReference type="ARBA" id="ARBA00022801"/>
    </source>
</evidence>
<keyword evidence="8 14" id="KW-0378">Hydrolase</keyword>
<dbReference type="Gene3D" id="3.40.50.1010">
    <property type="entry name" value="5'-nuclease"/>
    <property type="match status" value="1"/>
</dbReference>
<dbReference type="InterPro" id="IPR006086">
    <property type="entry name" value="XPG-I_dom"/>
</dbReference>
<feature type="region of interest" description="Disordered" evidence="15">
    <location>
        <begin position="540"/>
        <end position="564"/>
    </location>
</feature>
<dbReference type="FunFam" id="1.10.150.20:FF:000011">
    <property type="entry name" value="exonuclease 1"/>
    <property type="match status" value="1"/>
</dbReference>
<evidence type="ECO:0000313" key="19">
    <source>
        <dbReference type="Proteomes" id="UP000489600"/>
    </source>
</evidence>
<sequence length="580" mass="65403">MGIKDLLRFMKPYILPIHIQRYAGKRVGIDAYSWLHKGAYSCSMELCLDTDGKKKLRYIDYFMHRISLLQHYEIIPVVVLDGGNMPCKAATGDERHRKRKANFDAAMVKLKEGNVGAATELFQRAVSVTSSMAHQLIQVLKSENVEFIVAPYEADAQLAYLSSLNLEQGGIAAVITEDSDLLAYGCKAVIFKMDRYGKGEELILDNVFQAVDQKPSFQNFDQKLFTAMCVLAGCDFLPSVPGVGISRAHGFISKYQSAERVLSVLKTKKGKLVPDDYSSSFMEAVSVFQYARVYDVDAKKLKHLKPLSQDLLNLPVDQLEFLGPDLSPSVAAAIAEGSVDPMTMEAFNRFSVSKRELKTPVRSFKEQDTRSSFLVCSLPENVEKIELKRTADEAMIDPETVLKEVKYSKQDSDLHKLVLQPNKDQHMIMPTSNTSMIPDNNPFKIRKTNEINMEFAEYGLQELEVPFGIKSQAMDVSSSPPNSNEHDCSEDQNKVTFDLSKLDDSEINKDSQKNREKERSESVEEDLVEIQDHVNITTKRVRGAQPRTESFKVKTSCRGSENKKTKINKKSSILNFFHRL</sequence>
<reference evidence="18" key="1">
    <citation type="submission" date="2019-07" db="EMBL/GenBank/DDBJ databases">
        <authorList>
            <person name="Dittberner H."/>
        </authorList>
    </citation>
    <scope>NUCLEOTIDE SEQUENCE [LARGE SCALE GENOMIC DNA]</scope>
</reference>
<dbReference type="GO" id="GO:0006281">
    <property type="term" value="P:DNA repair"/>
    <property type="evidence" value="ECO:0007669"/>
    <property type="project" value="UniProtKB-UniRule"/>
</dbReference>
<comment type="similarity">
    <text evidence="2 14">Belongs to the XPG/RAD2 endonuclease family. EXO1 subfamily.</text>
</comment>
<accession>A0A565AQQ2</accession>
<dbReference type="InterPro" id="IPR044752">
    <property type="entry name" value="PIN-like_EXO1"/>
</dbReference>
<dbReference type="PANTHER" id="PTHR11081:SF8">
    <property type="entry name" value="EXONUCLEASE 1"/>
    <property type="match status" value="1"/>
</dbReference>
<dbReference type="AlphaFoldDB" id="A0A565AQQ2"/>
<evidence type="ECO:0000256" key="15">
    <source>
        <dbReference type="SAM" id="MobiDB-lite"/>
    </source>
</evidence>
<evidence type="ECO:0000256" key="2">
    <source>
        <dbReference type="ARBA" id="ARBA00010563"/>
    </source>
</evidence>
<keyword evidence="6 14" id="KW-0227">DNA damage</keyword>
<dbReference type="PANTHER" id="PTHR11081">
    <property type="entry name" value="FLAP ENDONUCLEASE FAMILY MEMBER"/>
    <property type="match status" value="1"/>
</dbReference>
<dbReference type="OrthoDB" id="26491at2759"/>
<dbReference type="SMART" id="SM00484">
    <property type="entry name" value="XPGI"/>
    <property type="match status" value="1"/>
</dbReference>
<evidence type="ECO:0000256" key="11">
    <source>
        <dbReference type="ARBA" id="ARBA00023204"/>
    </source>
</evidence>
<comment type="caution">
    <text evidence="18">The sequence shown here is derived from an EMBL/GenBank/DDBJ whole genome shotgun (WGS) entry which is preliminary data.</text>
</comment>
<evidence type="ECO:0000256" key="12">
    <source>
        <dbReference type="ARBA" id="ARBA00023242"/>
    </source>
</evidence>
<feature type="domain" description="XPG-I" evidence="16">
    <location>
        <begin position="141"/>
        <end position="210"/>
    </location>
</feature>
<dbReference type="Gene3D" id="1.10.150.20">
    <property type="entry name" value="5' to 3' exonuclease, C-terminal subdomain"/>
    <property type="match status" value="1"/>
</dbReference>
<keyword evidence="4 14" id="KW-0540">Nuclease</keyword>
<keyword evidence="11 14" id="KW-0234">DNA repair</keyword>
<evidence type="ECO:0000256" key="5">
    <source>
        <dbReference type="ARBA" id="ARBA00022723"/>
    </source>
</evidence>
<dbReference type="PROSITE" id="PS00842">
    <property type="entry name" value="XPG_2"/>
    <property type="match status" value="1"/>
</dbReference>
<comment type="function">
    <text evidence="14">5'-&gt;3' double-stranded DNA exonuclease which may also possess a cryptic 3'-&gt;5' double-stranded DNA exonuclease activity. Functions in DNA mismatch repair.</text>
</comment>
<name>A0A565AQQ2_9BRAS</name>
<keyword evidence="9 14" id="KW-0460">Magnesium</keyword>
<feature type="region of interest" description="Disordered" evidence="15">
    <location>
        <begin position="500"/>
        <end position="525"/>
    </location>
</feature>
<dbReference type="InterPro" id="IPR036279">
    <property type="entry name" value="5-3_exonuclease_C_sf"/>
</dbReference>
<evidence type="ECO:0000259" key="16">
    <source>
        <dbReference type="SMART" id="SM00484"/>
    </source>
</evidence>
<evidence type="ECO:0000256" key="14">
    <source>
        <dbReference type="RuleBase" id="RU910737"/>
    </source>
</evidence>